<keyword evidence="1" id="KW-0812">Transmembrane</keyword>
<reference evidence="3" key="1">
    <citation type="journal article" date="2023" name="Mol. Phylogenet. Evol.">
        <title>Genome-scale phylogeny and comparative genomics of the fungal order Sordariales.</title>
        <authorList>
            <person name="Hensen N."/>
            <person name="Bonometti L."/>
            <person name="Westerberg I."/>
            <person name="Brannstrom I.O."/>
            <person name="Guillou S."/>
            <person name="Cros-Aarteil S."/>
            <person name="Calhoun S."/>
            <person name="Haridas S."/>
            <person name="Kuo A."/>
            <person name="Mondo S."/>
            <person name="Pangilinan J."/>
            <person name="Riley R."/>
            <person name="LaButti K."/>
            <person name="Andreopoulos B."/>
            <person name="Lipzen A."/>
            <person name="Chen C."/>
            <person name="Yan M."/>
            <person name="Daum C."/>
            <person name="Ng V."/>
            <person name="Clum A."/>
            <person name="Steindorff A."/>
            <person name="Ohm R.A."/>
            <person name="Martin F."/>
            <person name="Silar P."/>
            <person name="Natvig D.O."/>
            <person name="Lalanne C."/>
            <person name="Gautier V."/>
            <person name="Ament-Velasquez S.L."/>
            <person name="Kruys A."/>
            <person name="Hutchinson M.I."/>
            <person name="Powell A.J."/>
            <person name="Barry K."/>
            <person name="Miller A.N."/>
            <person name="Grigoriev I.V."/>
            <person name="Debuchy R."/>
            <person name="Gladieux P."/>
            <person name="Hiltunen Thoren M."/>
            <person name="Johannesson H."/>
        </authorList>
    </citation>
    <scope>NUCLEOTIDE SEQUENCE [LARGE SCALE GENOMIC DNA]</scope>
    <source>
        <strain evidence="3">CBS 340.73</strain>
    </source>
</reference>
<protein>
    <submittedName>
        <fullName evidence="2">Uncharacterized protein</fullName>
    </submittedName>
</protein>
<name>A0AAN6NH24_9PEZI</name>
<keyword evidence="1" id="KW-1133">Transmembrane helix</keyword>
<proteinExistence type="predicted"/>
<dbReference type="EMBL" id="MU853758">
    <property type="protein sequence ID" value="KAK3944698.1"/>
    <property type="molecule type" value="Genomic_DNA"/>
</dbReference>
<keyword evidence="3" id="KW-1185">Reference proteome</keyword>
<feature type="transmembrane region" description="Helical" evidence="1">
    <location>
        <begin position="6"/>
        <end position="26"/>
    </location>
</feature>
<accession>A0AAN6NH24</accession>
<evidence type="ECO:0000313" key="2">
    <source>
        <dbReference type="EMBL" id="KAK3944698.1"/>
    </source>
</evidence>
<organism evidence="2 3">
    <name type="scientific">Diplogelasinospora grovesii</name>
    <dbReference type="NCBI Taxonomy" id="303347"/>
    <lineage>
        <taxon>Eukaryota</taxon>
        <taxon>Fungi</taxon>
        <taxon>Dikarya</taxon>
        <taxon>Ascomycota</taxon>
        <taxon>Pezizomycotina</taxon>
        <taxon>Sordariomycetes</taxon>
        <taxon>Sordariomycetidae</taxon>
        <taxon>Sordariales</taxon>
        <taxon>Diplogelasinosporaceae</taxon>
        <taxon>Diplogelasinospora</taxon>
    </lineage>
</organism>
<dbReference type="Proteomes" id="UP001303473">
    <property type="component" value="Unassembled WGS sequence"/>
</dbReference>
<evidence type="ECO:0000313" key="3">
    <source>
        <dbReference type="Proteomes" id="UP001303473"/>
    </source>
</evidence>
<dbReference type="AlphaFoldDB" id="A0AAN6NH24"/>
<sequence>MRTVIARSGCLIIVIGGLGLTFPFISGRATCYVLRRTCFGDAFQPHETGWMLRPETRGKIMRPSATPHKGYYYIASYHPPSI</sequence>
<gene>
    <name evidence="2" type="ORF">QBC46DRAFT_374072</name>
</gene>
<keyword evidence="1" id="KW-0472">Membrane</keyword>
<evidence type="ECO:0000256" key="1">
    <source>
        <dbReference type="SAM" id="Phobius"/>
    </source>
</evidence>
<comment type="caution">
    <text evidence="2">The sequence shown here is derived from an EMBL/GenBank/DDBJ whole genome shotgun (WGS) entry which is preliminary data.</text>
</comment>